<keyword evidence="1" id="KW-0732">Signal</keyword>
<comment type="caution">
    <text evidence="2">The sequence shown here is derived from an EMBL/GenBank/DDBJ whole genome shotgun (WGS) entry which is preliminary data.</text>
</comment>
<protein>
    <submittedName>
        <fullName evidence="2">DUF541 domain-containing protein</fullName>
    </submittedName>
</protein>
<dbReference type="RefSeq" id="WP_160779399.1">
    <property type="nucleotide sequence ID" value="NZ_BAAAZF010000001.1"/>
</dbReference>
<gene>
    <name evidence="2" type="ORF">GRI94_09285</name>
</gene>
<dbReference type="Gene3D" id="3.30.70.2970">
    <property type="entry name" value="Protein of unknown function (DUF541), domain 2"/>
    <property type="match status" value="1"/>
</dbReference>
<evidence type="ECO:0000256" key="1">
    <source>
        <dbReference type="SAM" id="SignalP"/>
    </source>
</evidence>
<dbReference type="PANTHER" id="PTHR34387">
    <property type="entry name" value="SLR1258 PROTEIN"/>
    <property type="match status" value="1"/>
</dbReference>
<dbReference type="Proteomes" id="UP000446786">
    <property type="component" value="Unassembled WGS sequence"/>
</dbReference>
<dbReference type="PANTHER" id="PTHR34387:SF1">
    <property type="entry name" value="PERIPLASMIC IMMUNOGENIC PROTEIN"/>
    <property type="match status" value="1"/>
</dbReference>
<proteinExistence type="predicted"/>
<evidence type="ECO:0000313" key="3">
    <source>
        <dbReference type="Proteomes" id="UP000446786"/>
    </source>
</evidence>
<keyword evidence="3" id="KW-1185">Reference proteome</keyword>
<reference evidence="2 3" key="1">
    <citation type="submission" date="2019-12" db="EMBL/GenBank/DDBJ databases">
        <title>Genomic-based taxomic classification of the family Erythrobacteraceae.</title>
        <authorList>
            <person name="Xu L."/>
        </authorList>
    </citation>
    <scope>NUCLEOTIDE SEQUENCE [LARGE SCALE GENOMIC DNA]</scope>
    <source>
        <strain evidence="2 3">JCM 16677</strain>
    </source>
</reference>
<dbReference type="EMBL" id="WTYE01000001">
    <property type="protein sequence ID" value="MXP32014.1"/>
    <property type="molecule type" value="Genomic_DNA"/>
</dbReference>
<accession>A0A845AQX4</accession>
<organism evidence="2 3">
    <name type="scientific">Parerythrobacter jejuensis</name>
    <dbReference type="NCBI Taxonomy" id="795812"/>
    <lineage>
        <taxon>Bacteria</taxon>
        <taxon>Pseudomonadati</taxon>
        <taxon>Pseudomonadota</taxon>
        <taxon>Alphaproteobacteria</taxon>
        <taxon>Sphingomonadales</taxon>
        <taxon>Erythrobacteraceae</taxon>
        <taxon>Parerythrobacter</taxon>
    </lineage>
</organism>
<dbReference type="Pfam" id="PF04402">
    <property type="entry name" value="SIMPL"/>
    <property type="match status" value="1"/>
</dbReference>
<evidence type="ECO:0000313" key="2">
    <source>
        <dbReference type="EMBL" id="MXP32014.1"/>
    </source>
</evidence>
<dbReference type="Gene3D" id="3.30.110.170">
    <property type="entry name" value="Protein of unknown function (DUF541), domain 1"/>
    <property type="match status" value="1"/>
</dbReference>
<feature type="signal peptide" evidence="1">
    <location>
        <begin position="1"/>
        <end position="24"/>
    </location>
</feature>
<name>A0A845AQX4_9SPHN</name>
<sequence length="244" mass="25782">MIRYALAPIAAALALPVMSIPATAAEVQIVATNPVIELSVYEQIKVEPDIVTIGAGVTTDAPTAVEALRRNSAEMQRVIDLLKARGIASRDIQTTSINLNAQYDYNRNTQRQVFRAYRASNRVSVQLRDIPRAGEVLDALVSGGATDISGPSFSIEDDTAAKADARKGALERGKKQAEEYAQLAGYSGVRLLQIGESIRGNSGVSDGGLMMARAESVSAAPPPPIEAGLVSTGVSLSLTFEMVP</sequence>
<dbReference type="InterPro" id="IPR052022">
    <property type="entry name" value="26kDa_periplasmic_antigen"/>
</dbReference>
<dbReference type="GO" id="GO:0006974">
    <property type="term" value="P:DNA damage response"/>
    <property type="evidence" value="ECO:0007669"/>
    <property type="project" value="TreeGrafter"/>
</dbReference>
<dbReference type="InterPro" id="IPR007497">
    <property type="entry name" value="SIMPL/DUF541"/>
</dbReference>
<feature type="chain" id="PRO_5032949338" evidence="1">
    <location>
        <begin position="25"/>
        <end position="244"/>
    </location>
</feature>
<dbReference type="OrthoDB" id="9813144at2"/>
<dbReference type="AlphaFoldDB" id="A0A845AQX4"/>